<dbReference type="GO" id="GO:0030170">
    <property type="term" value="F:pyridoxal phosphate binding"/>
    <property type="evidence" value="ECO:0007669"/>
    <property type="project" value="InterPro"/>
</dbReference>
<dbReference type="GO" id="GO:0008184">
    <property type="term" value="F:glycogen phosphorylase activity"/>
    <property type="evidence" value="ECO:0007669"/>
    <property type="project" value="InterPro"/>
</dbReference>
<evidence type="ECO:0008006" key="4">
    <source>
        <dbReference type="Google" id="ProtNLM"/>
    </source>
</evidence>
<dbReference type="InterPro" id="IPR000811">
    <property type="entry name" value="Glyco_trans_35"/>
</dbReference>
<dbReference type="PANTHER" id="PTHR42655:SF1">
    <property type="entry name" value="GLYCOGEN PHOSPHORYLASE"/>
    <property type="match status" value="1"/>
</dbReference>
<proteinExistence type="inferred from homology"/>
<organism evidence="2 3">
    <name type="scientific">Filimonas zeae</name>
    <dbReference type="NCBI Taxonomy" id="1737353"/>
    <lineage>
        <taxon>Bacteria</taxon>
        <taxon>Pseudomonadati</taxon>
        <taxon>Bacteroidota</taxon>
        <taxon>Chitinophagia</taxon>
        <taxon>Chitinophagales</taxon>
        <taxon>Chitinophagaceae</taxon>
        <taxon>Filimonas</taxon>
    </lineage>
</organism>
<dbReference type="RefSeq" id="WP_188952592.1">
    <property type="nucleotide sequence ID" value="NZ_BMIB01000002.1"/>
</dbReference>
<name>A0A917IYI1_9BACT</name>
<dbReference type="InterPro" id="IPR052182">
    <property type="entry name" value="Glycogen/Maltodextrin_Phosph"/>
</dbReference>
<comment type="caution">
    <text evidence="2">The sequence shown here is derived from an EMBL/GenBank/DDBJ whole genome shotgun (WGS) entry which is preliminary data.</text>
</comment>
<dbReference type="NCBIfam" id="TIGR02094">
    <property type="entry name" value="more_P_ylases"/>
    <property type="match status" value="2"/>
</dbReference>
<dbReference type="AlphaFoldDB" id="A0A917IYI1"/>
<dbReference type="Proteomes" id="UP000627292">
    <property type="component" value="Unassembled WGS sequence"/>
</dbReference>
<dbReference type="EMBL" id="BMIB01000002">
    <property type="protein sequence ID" value="GGH68662.1"/>
    <property type="molecule type" value="Genomic_DNA"/>
</dbReference>
<protein>
    <recommendedName>
        <fullName evidence="4">Alpha-glucan family phosphorylase</fullName>
    </recommendedName>
</protein>
<evidence type="ECO:0000313" key="2">
    <source>
        <dbReference type="EMBL" id="GGH68662.1"/>
    </source>
</evidence>
<dbReference type="SUPFAM" id="SSF53756">
    <property type="entry name" value="UDP-Glycosyltransferase/glycogen phosphorylase"/>
    <property type="match status" value="1"/>
</dbReference>
<keyword evidence="3" id="KW-1185">Reference proteome</keyword>
<dbReference type="GO" id="GO:0005975">
    <property type="term" value="P:carbohydrate metabolic process"/>
    <property type="evidence" value="ECO:0007669"/>
    <property type="project" value="InterPro"/>
</dbReference>
<sequence>MNFKNFQVPYQVNERYAQKIAYFSMEFAVHQPLKIYSGGLGFLSGSHMRSAYELRQNLIGIGILWKFGYYDQARNQDQTLQVTWTEKIYNFLEDTGIRFQIMIHDAPVWVKALYLAPETFNTAPMFLLSTDVPENDYVSQTITHRLYDANVATKLAQFILLGVGGAKLIDELGFNPDRYHLNEAHGLSAAFYLLNKFKSVDKLRERLVFTTHTPEEAGNEKHDIYLCHKMSYFCGLSIDEVRKLTGIQDDQFNHSLAALRFAKLANGVSQLHGHVSREMWAKYPGICEIISITNAQNLRYWADKQLYRFSDDNDEAAFDDRKHWLKRRAFEIVADQSGKVFDPNVLTIVWARRFAGYKRADFLTTNMERFEKLLSNTKHPVQIIWAGKPYPSDYAAITQFNNLVNLSKNYKNVAVLTGYELALSKRLKQAADVWLNNPRVPREASGTSGMTAAMNGAVNFSTDDGWIPEFADHGNNSFVVPKGNYAKMSTEEQDQYDLDKLYEILEQEILPLYYDNYHTWRQVVQNGMRDVVLKFESNRMADEYYALLYK</sequence>
<reference evidence="2" key="1">
    <citation type="journal article" date="2014" name="Int. J. Syst. Evol. Microbiol.">
        <title>Complete genome sequence of Corynebacterium casei LMG S-19264T (=DSM 44701T), isolated from a smear-ripened cheese.</title>
        <authorList>
            <consortium name="US DOE Joint Genome Institute (JGI-PGF)"/>
            <person name="Walter F."/>
            <person name="Albersmeier A."/>
            <person name="Kalinowski J."/>
            <person name="Ruckert C."/>
        </authorList>
    </citation>
    <scope>NUCLEOTIDE SEQUENCE</scope>
    <source>
        <strain evidence="2">CGMCC 1.15290</strain>
    </source>
</reference>
<dbReference type="PANTHER" id="PTHR42655">
    <property type="entry name" value="GLYCOGEN PHOSPHORYLASE"/>
    <property type="match status" value="1"/>
</dbReference>
<gene>
    <name evidence="2" type="ORF">GCM10011379_25220</name>
</gene>
<comment type="similarity">
    <text evidence="1">Belongs to the glycogen phosphorylase family.</text>
</comment>
<dbReference type="Pfam" id="PF00343">
    <property type="entry name" value="Phosphorylase"/>
    <property type="match status" value="1"/>
</dbReference>
<dbReference type="Gene3D" id="3.40.50.2000">
    <property type="entry name" value="Glycogen Phosphorylase B"/>
    <property type="match status" value="2"/>
</dbReference>
<accession>A0A917IYI1</accession>
<evidence type="ECO:0000313" key="3">
    <source>
        <dbReference type="Proteomes" id="UP000627292"/>
    </source>
</evidence>
<reference evidence="2" key="2">
    <citation type="submission" date="2020-09" db="EMBL/GenBank/DDBJ databases">
        <authorList>
            <person name="Sun Q."/>
            <person name="Zhou Y."/>
        </authorList>
    </citation>
    <scope>NUCLEOTIDE SEQUENCE</scope>
    <source>
        <strain evidence="2">CGMCC 1.15290</strain>
    </source>
</reference>
<evidence type="ECO:0000256" key="1">
    <source>
        <dbReference type="ARBA" id="ARBA00006047"/>
    </source>
</evidence>
<dbReference type="InterPro" id="IPR011834">
    <property type="entry name" value="Agluc_phsphrylas"/>
</dbReference>